<dbReference type="SFLD" id="SFLDG01129">
    <property type="entry name" value="C1.5:_HAD__Beta-PGM__Phosphata"/>
    <property type="match status" value="1"/>
</dbReference>
<evidence type="ECO:0000313" key="1">
    <source>
        <dbReference type="EMBL" id="MDA4848321.1"/>
    </source>
</evidence>
<accession>A0ABT4VUE2</accession>
<dbReference type="GO" id="GO:0016787">
    <property type="term" value="F:hydrolase activity"/>
    <property type="evidence" value="ECO:0007669"/>
    <property type="project" value="UniProtKB-KW"/>
</dbReference>
<gene>
    <name evidence="1" type="ORF">OOZ53_23390</name>
</gene>
<dbReference type="SFLD" id="SFLDS00003">
    <property type="entry name" value="Haloacid_Dehalogenase"/>
    <property type="match status" value="1"/>
</dbReference>
<dbReference type="EMBL" id="JAPJZH010000021">
    <property type="protein sequence ID" value="MDA4848321.1"/>
    <property type="molecule type" value="Genomic_DNA"/>
</dbReference>
<dbReference type="Gene3D" id="3.40.50.1000">
    <property type="entry name" value="HAD superfamily/HAD-like"/>
    <property type="match status" value="1"/>
</dbReference>
<name>A0ABT4VUE2_9HYPH</name>
<keyword evidence="1" id="KW-0378">Hydrolase</keyword>
<dbReference type="PANTHER" id="PTHR47829">
    <property type="entry name" value="HYDROLASE, PUTATIVE (AFU_ORTHOLOGUE AFUA_1G12880)-RELATED"/>
    <property type="match status" value="1"/>
</dbReference>
<protein>
    <submittedName>
        <fullName evidence="1">HAD-IA family hydrolase</fullName>
    </submittedName>
</protein>
<dbReference type="InterPro" id="IPR023214">
    <property type="entry name" value="HAD_sf"/>
</dbReference>
<comment type="caution">
    <text evidence="1">The sequence shown here is derived from an EMBL/GenBank/DDBJ whole genome shotgun (WGS) entry which is preliminary data.</text>
</comment>
<dbReference type="InterPro" id="IPR036412">
    <property type="entry name" value="HAD-like_sf"/>
</dbReference>
<sequence length="219" mass="24065">MRKALVLDFGGVVTRTLFETHALTEKALGLAAGTLTWRGPFDPDGDPLWQSMQADEITERQYWQQRTREVAELAGKDWTEMAQFVIAARGADPMPVIRPEAISAIDRARDAGVALAILSNELDLFYGAEFRNKLPFLRTFDVIHDATYTHILKPDRRAYEACIDALNIAAADCVFVDDQARNIAGAKAVGMQTVHFDVSKPAAGYAQALGLLEITGEIA</sequence>
<dbReference type="RefSeq" id="WP_271092177.1">
    <property type="nucleotide sequence ID" value="NZ_JAPJZH010000021.1"/>
</dbReference>
<dbReference type="InterPro" id="IPR006439">
    <property type="entry name" value="HAD-SF_hydro_IA"/>
</dbReference>
<proteinExistence type="predicted"/>
<dbReference type="PANTHER" id="PTHR47829:SF1">
    <property type="entry name" value="HAD FAMILY PHOSPHATASE"/>
    <property type="match status" value="1"/>
</dbReference>
<dbReference type="Pfam" id="PF00702">
    <property type="entry name" value="Hydrolase"/>
    <property type="match status" value="1"/>
</dbReference>
<organism evidence="1 2">
    <name type="scientific">Hoeflea poritis</name>
    <dbReference type="NCBI Taxonomy" id="2993659"/>
    <lineage>
        <taxon>Bacteria</taxon>
        <taxon>Pseudomonadati</taxon>
        <taxon>Pseudomonadota</taxon>
        <taxon>Alphaproteobacteria</taxon>
        <taxon>Hyphomicrobiales</taxon>
        <taxon>Rhizobiaceae</taxon>
        <taxon>Hoeflea</taxon>
    </lineage>
</organism>
<reference evidence="1" key="1">
    <citation type="submission" date="2022-11" db="EMBL/GenBank/DDBJ databases">
        <title>Hoeflea poritis sp. nov., isolated from scleractinian coral Porites lutea.</title>
        <authorList>
            <person name="Zhang G."/>
            <person name="Wei Q."/>
            <person name="Cai L."/>
        </authorList>
    </citation>
    <scope>NUCLEOTIDE SEQUENCE</scope>
    <source>
        <strain evidence="1">E7-10</strain>
    </source>
</reference>
<dbReference type="PRINTS" id="PR00413">
    <property type="entry name" value="HADHALOGNASE"/>
</dbReference>
<keyword evidence="2" id="KW-1185">Reference proteome</keyword>
<dbReference type="InterPro" id="IPR052898">
    <property type="entry name" value="ACAD10-like"/>
</dbReference>
<dbReference type="SUPFAM" id="SSF56784">
    <property type="entry name" value="HAD-like"/>
    <property type="match status" value="1"/>
</dbReference>
<evidence type="ECO:0000313" key="2">
    <source>
        <dbReference type="Proteomes" id="UP001148313"/>
    </source>
</evidence>
<dbReference type="NCBIfam" id="TIGR01509">
    <property type="entry name" value="HAD-SF-IA-v3"/>
    <property type="match status" value="1"/>
</dbReference>
<dbReference type="Proteomes" id="UP001148313">
    <property type="component" value="Unassembled WGS sequence"/>
</dbReference>